<dbReference type="EMBL" id="KI300213">
    <property type="protein sequence ID" value="ERZ96694.1"/>
    <property type="molecule type" value="Genomic_DNA"/>
</dbReference>
<name>U9SLD0_RHIID</name>
<gene>
    <name evidence="1" type="ORF">GLOINDRAFT_12338</name>
</gene>
<sequence>MLLAGYKEIQGQSIIAENKESWEMIRDQKFSFSSITLIFSPTLKLVKHEDSFINLIGV</sequence>
<dbReference type="AlphaFoldDB" id="U9SLD0"/>
<proteinExistence type="predicted"/>
<accession>U9SLD0</accession>
<dbReference type="HOGENOM" id="CLU_2980299_0_0_1"/>
<reference evidence="1" key="1">
    <citation type="submission" date="2013-07" db="EMBL/GenBank/DDBJ databases">
        <title>The genome of an arbuscular mycorrhizal fungus provides insights into the evolution of the oldest plant symbiosis.</title>
        <authorList>
            <consortium name="DOE Joint Genome Institute"/>
            <person name="Tisserant E."/>
            <person name="Malbreil M."/>
            <person name="Kuo A."/>
            <person name="Kohler A."/>
            <person name="Symeonidi A."/>
            <person name="Balestrini R."/>
            <person name="Charron P."/>
            <person name="Duensing N."/>
            <person name="Frei-dit-Frey N."/>
            <person name="Gianinazzi-Pearson V."/>
            <person name="Gilbert B."/>
            <person name="Handa Y."/>
            <person name="Hijri M."/>
            <person name="Kaul R."/>
            <person name="Kawaguchi M."/>
            <person name="Krajinski F."/>
            <person name="Lammers P."/>
            <person name="Lapierre D."/>
            <person name="Masclaux F.G."/>
            <person name="Murat C."/>
            <person name="Morin E."/>
            <person name="Ndikumana S."/>
            <person name="Pagni M."/>
            <person name="Petitpierre D."/>
            <person name="Requena N."/>
            <person name="Rosikiewicz P."/>
            <person name="Riley R."/>
            <person name="Saito K."/>
            <person name="San Clemente H."/>
            <person name="Shapiro H."/>
            <person name="van Tuinen D."/>
            <person name="Becard G."/>
            <person name="Bonfante P."/>
            <person name="Paszkowski U."/>
            <person name="Shachar-Hill Y."/>
            <person name="Young J.P."/>
            <person name="Sanders I.R."/>
            <person name="Henrissat B."/>
            <person name="Rensing S.A."/>
            <person name="Grigoriev I.V."/>
            <person name="Corradi N."/>
            <person name="Roux C."/>
            <person name="Martin F."/>
        </authorList>
    </citation>
    <scope>NUCLEOTIDE SEQUENCE</scope>
    <source>
        <strain evidence="1">DAOM 197198</strain>
    </source>
</reference>
<organism evidence="1">
    <name type="scientific">Rhizophagus irregularis (strain DAOM 181602 / DAOM 197198 / MUCL 43194)</name>
    <name type="common">Arbuscular mycorrhizal fungus</name>
    <name type="synonym">Glomus intraradices</name>
    <dbReference type="NCBI Taxonomy" id="747089"/>
    <lineage>
        <taxon>Eukaryota</taxon>
        <taxon>Fungi</taxon>
        <taxon>Fungi incertae sedis</taxon>
        <taxon>Mucoromycota</taxon>
        <taxon>Glomeromycotina</taxon>
        <taxon>Glomeromycetes</taxon>
        <taxon>Glomerales</taxon>
        <taxon>Glomeraceae</taxon>
        <taxon>Rhizophagus</taxon>
    </lineage>
</organism>
<evidence type="ECO:0000313" key="1">
    <source>
        <dbReference type="EMBL" id="ERZ96694.1"/>
    </source>
</evidence>
<protein>
    <submittedName>
        <fullName evidence="1">Uncharacterized protein</fullName>
    </submittedName>
</protein>